<dbReference type="GO" id="GO:0005789">
    <property type="term" value="C:endoplasmic reticulum membrane"/>
    <property type="evidence" value="ECO:0007669"/>
    <property type="project" value="UniProtKB-SubCell"/>
</dbReference>
<keyword evidence="5" id="KW-0256">Endoplasmic reticulum</keyword>
<dbReference type="OrthoDB" id="15270at2759"/>
<dbReference type="Pfam" id="PF06423">
    <property type="entry name" value="GWT1"/>
    <property type="match status" value="1"/>
</dbReference>
<accession>A0A9D3Y3R1</accession>
<feature type="transmembrane region" description="Helical" evidence="5">
    <location>
        <begin position="130"/>
        <end position="148"/>
    </location>
</feature>
<feature type="transmembrane region" description="Helical" evidence="5">
    <location>
        <begin position="79"/>
        <end position="96"/>
    </location>
</feature>
<feature type="transmembrane region" description="Helical" evidence="5">
    <location>
        <begin position="300"/>
        <end position="322"/>
    </location>
</feature>
<dbReference type="GO" id="GO:0072659">
    <property type="term" value="P:protein localization to plasma membrane"/>
    <property type="evidence" value="ECO:0007669"/>
    <property type="project" value="TreeGrafter"/>
</dbReference>
<feature type="transmembrane region" description="Helical" evidence="5">
    <location>
        <begin position="258"/>
        <end position="280"/>
    </location>
</feature>
<comment type="caution">
    <text evidence="6">The sequence shown here is derived from an EMBL/GenBank/DDBJ whole genome shotgun (WGS) entry which is preliminary data.</text>
</comment>
<feature type="transmembrane region" description="Helical" evidence="5">
    <location>
        <begin position="334"/>
        <end position="353"/>
    </location>
</feature>
<gene>
    <name evidence="6" type="ORF">DPMN_192590</name>
</gene>
<feature type="transmembrane region" description="Helical" evidence="5">
    <location>
        <begin position="417"/>
        <end position="439"/>
    </location>
</feature>
<dbReference type="EC" id="2.3.-.-" evidence="5"/>
<dbReference type="AlphaFoldDB" id="A0A9D3Y3R1"/>
<feature type="transmembrane region" description="Helical" evidence="5">
    <location>
        <begin position="233"/>
        <end position="251"/>
    </location>
</feature>
<dbReference type="PIRSF" id="PIRSF017321">
    <property type="entry name" value="GWT1"/>
    <property type="match status" value="1"/>
</dbReference>
<dbReference type="EMBL" id="JAIWYP010000017">
    <property type="protein sequence ID" value="KAH3693188.1"/>
    <property type="molecule type" value="Genomic_DNA"/>
</dbReference>
<evidence type="ECO:0000313" key="6">
    <source>
        <dbReference type="EMBL" id="KAH3693188.1"/>
    </source>
</evidence>
<keyword evidence="4 5" id="KW-0472">Membrane</keyword>
<proteinExistence type="inferred from homology"/>
<comment type="subcellular location">
    <subcellularLocation>
        <location evidence="5">Endoplasmic reticulum membrane</location>
        <topology evidence="5">Multi-pass membrane protein</topology>
    </subcellularLocation>
    <subcellularLocation>
        <location evidence="1">Membrane</location>
        <topology evidence="1">Multi-pass membrane protein</topology>
    </subcellularLocation>
</comment>
<feature type="transmembrane region" description="Helical" evidence="5">
    <location>
        <begin position="459"/>
        <end position="480"/>
    </location>
</feature>
<dbReference type="PANTHER" id="PTHR20661">
    <property type="entry name" value="PHOSPHATIDYLINOSITOL-GLYCAN BIOSYNTHESIS CLASS W PROTEIN"/>
    <property type="match status" value="1"/>
</dbReference>
<evidence type="ECO:0000256" key="5">
    <source>
        <dbReference type="RuleBase" id="RU280819"/>
    </source>
</evidence>
<feature type="transmembrane region" description="Helical" evidence="5">
    <location>
        <begin position="160"/>
        <end position="177"/>
    </location>
</feature>
<keyword evidence="5" id="KW-0012">Acyltransferase</keyword>
<evidence type="ECO:0000313" key="7">
    <source>
        <dbReference type="Proteomes" id="UP000828390"/>
    </source>
</evidence>
<evidence type="ECO:0000256" key="4">
    <source>
        <dbReference type="ARBA" id="ARBA00023136"/>
    </source>
</evidence>
<name>A0A9D3Y3R1_DREPO</name>
<comment type="similarity">
    <text evidence="5">Belongs to the PIGW family.</text>
</comment>
<dbReference type="Proteomes" id="UP000828390">
    <property type="component" value="Unassembled WGS sequence"/>
</dbReference>
<protein>
    <recommendedName>
        <fullName evidence="5">Phosphatidylinositol-glycan biosynthesis class W protein</fullName>
        <ecNumber evidence="5">2.3.-.-</ecNumber>
    </recommendedName>
</protein>
<keyword evidence="2 5" id="KW-0812">Transmembrane</keyword>
<keyword evidence="5" id="KW-0808">Transferase</keyword>
<feature type="transmembrane region" description="Helical" evidence="5">
    <location>
        <begin position="56"/>
        <end position="73"/>
    </location>
</feature>
<comment type="pathway">
    <text evidence="5">Glycolipid biosynthesis; glycosylphosphatidylinositol-anchor biosynthesis.</text>
</comment>
<dbReference type="PANTHER" id="PTHR20661:SF0">
    <property type="entry name" value="PHOSPHATIDYLINOSITOL-GLYCAN BIOSYNTHESIS CLASS W PROTEIN"/>
    <property type="match status" value="1"/>
</dbReference>
<keyword evidence="7" id="KW-1185">Reference proteome</keyword>
<keyword evidence="3 5" id="KW-1133">Transmembrane helix</keyword>
<evidence type="ECO:0000256" key="3">
    <source>
        <dbReference type="ARBA" id="ARBA00022989"/>
    </source>
</evidence>
<reference evidence="6" key="1">
    <citation type="journal article" date="2019" name="bioRxiv">
        <title>The Genome of the Zebra Mussel, Dreissena polymorpha: A Resource for Invasive Species Research.</title>
        <authorList>
            <person name="McCartney M.A."/>
            <person name="Auch B."/>
            <person name="Kono T."/>
            <person name="Mallez S."/>
            <person name="Zhang Y."/>
            <person name="Obille A."/>
            <person name="Becker A."/>
            <person name="Abrahante J.E."/>
            <person name="Garbe J."/>
            <person name="Badalamenti J.P."/>
            <person name="Herman A."/>
            <person name="Mangelson H."/>
            <person name="Liachko I."/>
            <person name="Sullivan S."/>
            <person name="Sone E.D."/>
            <person name="Koren S."/>
            <person name="Silverstein K.A.T."/>
            <person name="Beckman K.B."/>
            <person name="Gohl D.M."/>
        </authorList>
    </citation>
    <scope>NUCLEOTIDE SEQUENCE</scope>
    <source>
        <strain evidence="6">Duluth1</strain>
        <tissue evidence="6">Whole animal</tissue>
    </source>
</reference>
<evidence type="ECO:0000256" key="1">
    <source>
        <dbReference type="ARBA" id="ARBA00004141"/>
    </source>
</evidence>
<dbReference type="GO" id="GO:0006506">
    <property type="term" value="P:GPI anchor biosynthetic process"/>
    <property type="evidence" value="ECO:0007669"/>
    <property type="project" value="UniProtKB-KW"/>
</dbReference>
<keyword evidence="5" id="KW-0337">GPI-anchor biosynthesis</keyword>
<evidence type="ECO:0000256" key="2">
    <source>
        <dbReference type="ARBA" id="ARBA00022692"/>
    </source>
</evidence>
<feature type="transmembrane region" description="Helical" evidence="5">
    <location>
        <begin position="189"/>
        <end position="213"/>
    </location>
</feature>
<sequence length="489" mass="55151">MSYKDQHERFVSGNDGSSPVEIALVGVACIIPVYLRDTLVSVLSDKQRCKIETSHWLGLMLDFLLVIIPVQLMLTLFNGFPHCLFILLMLQWILFTRKLRQPIMIKVRQNINIGEIPMGNKRPFITYYRAYANLITAISILAVDFTIYPRKFAKTETYGTSVMDVGVGGFLISNAIVSPEARGILTKDSIMLSVIKSVKSSLPLIVIGSVRVITVKLLDYQEVVTEYGVHWNFFYTLAVVKISCTLMFCTLPPRLWNIVGVLVIAMYQHGLAYGGLKGYIINGMDGKGGRGDFLDANREGIFSCLGFFSIYIMGVQIGKIVMRKREKVSDWLKLCATLVVLCVGCWVMMYFTSKHVEKVSRRFANLAYLLWVVGFNTLLLVSFLVFDIAVFCLNHVSRLARKQESPDSKDVQLPPPVEGYSTCATISAISYNGLFYFMFANLLTGLVNMSMKTIYQSTTVGIAVLTCYMFVLSTVTYFLYTRKISLKFW</sequence>
<dbReference type="InterPro" id="IPR009447">
    <property type="entry name" value="PIGW/GWT1"/>
</dbReference>
<dbReference type="GO" id="GO:0032216">
    <property type="term" value="F:glucosaminyl-phosphatidylinositol O-acyltransferase activity"/>
    <property type="evidence" value="ECO:0007669"/>
    <property type="project" value="TreeGrafter"/>
</dbReference>
<feature type="transmembrane region" description="Helical" evidence="5">
    <location>
        <begin position="368"/>
        <end position="396"/>
    </location>
</feature>
<comment type="function">
    <text evidence="5">A acetyltransferase, which acetylates the inositol ring of phosphatidylinositol during biosynthesis of GPI-anchor.</text>
</comment>
<reference evidence="6" key="2">
    <citation type="submission" date="2020-11" db="EMBL/GenBank/DDBJ databases">
        <authorList>
            <person name="McCartney M.A."/>
            <person name="Auch B."/>
            <person name="Kono T."/>
            <person name="Mallez S."/>
            <person name="Becker A."/>
            <person name="Gohl D.M."/>
            <person name="Silverstein K.A.T."/>
            <person name="Koren S."/>
            <person name="Bechman K.B."/>
            <person name="Herman A."/>
            <person name="Abrahante J.E."/>
            <person name="Garbe J."/>
        </authorList>
    </citation>
    <scope>NUCLEOTIDE SEQUENCE</scope>
    <source>
        <strain evidence="6">Duluth1</strain>
        <tissue evidence="6">Whole animal</tissue>
    </source>
</reference>
<organism evidence="6 7">
    <name type="scientific">Dreissena polymorpha</name>
    <name type="common">Zebra mussel</name>
    <name type="synonym">Mytilus polymorpha</name>
    <dbReference type="NCBI Taxonomy" id="45954"/>
    <lineage>
        <taxon>Eukaryota</taxon>
        <taxon>Metazoa</taxon>
        <taxon>Spiralia</taxon>
        <taxon>Lophotrochozoa</taxon>
        <taxon>Mollusca</taxon>
        <taxon>Bivalvia</taxon>
        <taxon>Autobranchia</taxon>
        <taxon>Heteroconchia</taxon>
        <taxon>Euheterodonta</taxon>
        <taxon>Imparidentia</taxon>
        <taxon>Neoheterodontei</taxon>
        <taxon>Myida</taxon>
        <taxon>Dreissenoidea</taxon>
        <taxon>Dreissenidae</taxon>
        <taxon>Dreissena</taxon>
    </lineage>
</organism>